<dbReference type="InterPro" id="IPR014729">
    <property type="entry name" value="Rossmann-like_a/b/a_fold"/>
</dbReference>
<dbReference type="OrthoDB" id="5186731at2"/>
<evidence type="ECO:0000313" key="3">
    <source>
        <dbReference type="EMBL" id="PJI85380.1"/>
    </source>
</evidence>
<protein>
    <submittedName>
        <fullName evidence="3">Nucleotide-binding universal stress UspA family protein</fullName>
    </submittedName>
</protein>
<feature type="domain" description="UspA" evidence="2">
    <location>
        <begin position="2"/>
        <end position="142"/>
    </location>
</feature>
<organism evidence="3 4">
    <name type="scientific">Yoonia maricola</name>
    <dbReference type="NCBI Taxonomy" id="420999"/>
    <lineage>
        <taxon>Bacteria</taxon>
        <taxon>Pseudomonadati</taxon>
        <taxon>Pseudomonadota</taxon>
        <taxon>Alphaproteobacteria</taxon>
        <taxon>Rhodobacterales</taxon>
        <taxon>Paracoccaceae</taxon>
        <taxon>Yoonia</taxon>
    </lineage>
</organism>
<name>A0A2M8W3A4_9RHOB</name>
<gene>
    <name evidence="3" type="ORF">BC777_3382</name>
</gene>
<dbReference type="PANTHER" id="PTHR46268">
    <property type="entry name" value="STRESS RESPONSE PROTEIN NHAX"/>
    <property type="match status" value="1"/>
</dbReference>
<dbReference type="Proteomes" id="UP000228531">
    <property type="component" value="Unassembled WGS sequence"/>
</dbReference>
<dbReference type="RefSeq" id="WP_100369301.1">
    <property type="nucleotide sequence ID" value="NZ_PGTY01000003.1"/>
</dbReference>
<accession>A0A2M8W3A4</accession>
<dbReference type="Gene3D" id="3.40.50.620">
    <property type="entry name" value="HUPs"/>
    <property type="match status" value="1"/>
</dbReference>
<dbReference type="CDD" id="cd00293">
    <property type="entry name" value="USP-like"/>
    <property type="match status" value="1"/>
</dbReference>
<dbReference type="SUPFAM" id="SSF52402">
    <property type="entry name" value="Adenine nucleotide alpha hydrolases-like"/>
    <property type="match status" value="1"/>
</dbReference>
<dbReference type="AlphaFoldDB" id="A0A2M8W3A4"/>
<sequence>MKLVIGLDGASTGGKALDFAKNLAKKTETCELIVVYVIEWSPFSFQTAEENAERHKRREEEIAVAMERVVDPAVAELKSAGLSARAIVRHGDVADTIDDVAHSEGADQIVVARSSAGGLTSRLFGSSTANLVMNARVPVTVVA</sequence>
<evidence type="ECO:0000256" key="1">
    <source>
        <dbReference type="ARBA" id="ARBA00008791"/>
    </source>
</evidence>
<dbReference type="PANTHER" id="PTHR46268:SF6">
    <property type="entry name" value="UNIVERSAL STRESS PROTEIN UP12"/>
    <property type="match status" value="1"/>
</dbReference>
<comment type="caution">
    <text evidence="3">The sequence shown here is derived from an EMBL/GenBank/DDBJ whole genome shotgun (WGS) entry which is preliminary data.</text>
</comment>
<dbReference type="Pfam" id="PF00582">
    <property type="entry name" value="Usp"/>
    <property type="match status" value="1"/>
</dbReference>
<reference evidence="3 4" key="1">
    <citation type="submission" date="2017-11" db="EMBL/GenBank/DDBJ databases">
        <title>Genomic Encyclopedia of Archaeal and Bacterial Type Strains, Phase II (KMG-II): From Individual Species to Whole Genera.</title>
        <authorList>
            <person name="Goeker M."/>
        </authorList>
    </citation>
    <scope>NUCLEOTIDE SEQUENCE [LARGE SCALE GENOMIC DNA]</scope>
    <source>
        <strain evidence="3 4">DSM 29128</strain>
    </source>
</reference>
<evidence type="ECO:0000259" key="2">
    <source>
        <dbReference type="Pfam" id="PF00582"/>
    </source>
</evidence>
<comment type="similarity">
    <text evidence="1">Belongs to the universal stress protein A family.</text>
</comment>
<proteinExistence type="inferred from homology"/>
<dbReference type="EMBL" id="PGTY01000003">
    <property type="protein sequence ID" value="PJI85380.1"/>
    <property type="molecule type" value="Genomic_DNA"/>
</dbReference>
<evidence type="ECO:0000313" key="4">
    <source>
        <dbReference type="Proteomes" id="UP000228531"/>
    </source>
</evidence>
<keyword evidence="4" id="KW-1185">Reference proteome</keyword>
<dbReference type="InterPro" id="IPR006016">
    <property type="entry name" value="UspA"/>
</dbReference>